<dbReference type="CDD" id="cd00438">
    <property type="entry name" value="cupin_RmlC"/>
    <property type="match status" value="1"/>
</dbReference>
<comment type="pathway">
    <text evidence="3">Carbohydrate biosynthesis; dTDP-L-rhamnose biosynthesis.</text>
</comment>
<dbReference type="InterPro" id="IPR014710">
    <property type="entry name" value="RmlC-like_jellyroll"/>
</dbReference>
<dbReference type="EC" id="5.1.3.13" evidence="3"/>
<dbReference type="Gene3D" id="2.60.120.10">
    <property type="entry name" value="Jelly Rolls"/>
    <property type="match status" value="1"/>
</dbReference>
<protein>
    <recommendedName>
        <fullName evidence="3">dTDP-4-dehydrorhamnose 3,5-epimerase</fullName>
        <ecNumber evidence="3">5.1.3.13</ecNumber>
    </recommendedName>
    <alternativeName>
        <fullName evidence="3">Thymidine diphospho-4-keto-rhamnose 3,5-epimerase</fullName>
    </alternativeName>
</protein>
<comment type="function">
    <text evidence="3">Catalyzes the epimerization of the C3' and C5'positions of dTDP-6-deoxy-D-xylo-4-hexulose, forming dTDP-6-deoxy-L-lyxo-4-hexulose.</text>
</comment>
<comment type="subunit">
    <text evidence="3">Homodimer.</text>
</comment>
<dbReference type="AlphaFoldDB" id="A0A9D1EZA0"/>
<dbReference type="InterPro" id="IPR000888">
    <property type="entry name" value="RmlC-like"/>
</dbReference>
<evidence type="ECO:0000256" key="2">
    <source>
        <dbReference type="PIRSR" id="PIRSR600888-3"/>
    </source>
</evidence>
<dbReference type="GO" id="GO:0000271">
    <property type="term" value="P:polysaccharide biosynthetic process"/>
    <property type="evidence" value="ECO:0007669"/>
    <property type="project" value="TreeGrafter"/>
</dbReference>
<dbReference type="EMBL" id="DVIU01000122">
    <property type="protein sequence ID" value="HIS36207.1"/>
    <property type="molecule type" value="Genomic_DNA"/>
</dbReference>
<dbReference type="InterPro" id="IPR011051">
    <property type="entry name" value="RmlC_Cupin_sf"/>
</dbReference>
<dbReference type="Proteomes" id="UP000823928">
    <property type="component" value="Unassembled WGS sequence"/>
</dbReference>
<feature type="site" description="Participates in a stacking interaction with the thymidine ring of dTDP-4-oxo-6-deoxyglucose" evidence="2">
    <location>
        <position position="141"/>
    </location>
</feature>
<dbReference type="GO" id="GO:0019305">
    <property type="term" value="P:dTDP-rhamnose biosynthetic process"/>
    <property type="evidence" value="ECO:0007669"/>
    <property type="project" value="UniProtKB-UniRule"/>
</dbReference>
<dbReference type="GO" id="GO:0005829">
    <property type="term" value="C:cytosol"/>
    <property type="evidence" value="ECO:0007669"/>
    <property type="project" value="TreeGrafter"/>
</dbReference>
<dbReference type="PANTHER" id="PTHR21047">
    <property type="entry name" value="DTDP-6-DEOXY-D-GLUCOSE-3,5 EPIMERASE"/>
    <property type="match status" value="1"/>
</dbReference>
<dbReference type="SUPFAM" id="SSF51182">
    <property type="entry name" value="RmlC-like cupins"/>
    <property type="match status" value="1"/>
</dbReference>
<proteinExistence type="inferred from homology"/>
<evidence type="ECO:0000256" key="3">
    <source>
        <dbReference type="RuleBase" id="RU364069"/>
    </source>
</evidence>
<keyword evidence="3 4" id="KW-0413">Isomerase</keyword>
<evidence type="ECO:0000256" key="1">
    <source>
        <dbReference type="PIRSR" id="PIRSR600888-1"/>
    </source>
</evidence>
<comment type="caution">
    <text evidence="4">The sequence shown here is derived from an EMBL/GenBank/DDBJ whole genome shotgun (WGS) entry which is preliminary data.</text>
</comment>
<comment type="catalytic activity">
    <reaction evidence="3">
        <text>dTDP-4-dehydro-6-deoxy-alpha-D-glucose = dTDP-4-dehydro-beta-L-rhamnose</text>
        <dbReference type="Rhea" id="RHEA:16969"/>
        <dbReference type="ChEBI" id="CHEBI:57649"/>
        <dbReference type="ChEBI" id="CHEBI:62830"/>
        <dbReference type="EC" id="5.1.3.13"/>
    </reaction>
</comment>
<dbReference type="PANTHER" id="PTHR21047:SF2">
    <property type="entry name" value="THYMIDINE DIPHOSPHO-4-KETO-RHAMNOSE 3,5-EPIMERASE"/>
    <property type="match status" value="1"/>
</dbReference>
<organism evidence="4 5">
    <name type="scientific">Candidatus Scatousia excrementigallinarum</name>
    <dbReference type="NCBI Taxonomy" id="2840935"/>
    <lineage>
        <taxon>Bacteria</taxon>
        <taxon>Candidatus Scatousia</taxon>
    </lineage>
</organism>
<feature type="active site" description="Proton donor" evidence="1">
    <location>
        <position position="135"/>
    </location>
</feature>
<evidence type="ECO:0000313" key="4">
    <source>
        <dbReference type="EMBL" id="HIS36207.1"/>
    </source>
</evidence>
<reference evidence="4" key="2">
    <citation type="journal article" date="2021" name="PeerJ">
        <title>Extensive microbial diversity within the chicken gut microbiome revealed by metagenomics and culture.</title>
        <authorList>
            <person name="Gilroy R."/>
            <person name="Ravi A."/>
            <person name="Getino M."/>
            <person name="Pursley I."/>
            <person name="Horton D.L."/>
            <person name="Alikhan N.F."/>
            <person name="Baker D."/>
            <person name="Gharbi K."/>
            <person name="Hall N."/>
            <person name="Watson M."/>
            <person name="Adriaenssens E.M."/>
            <person name="Foster-Nyarko E."/>
            <person name="Jarju S."/>
            <person name="Secka A."/>
            <person name="Antonio M."/>
            <person name="Oren A."/>
            <person name="Chaudhuri R.R."/>
            <person name="La Ragione R."/>
            <person name="Hildebrand F."/>
            <person name="Pallen M.J."/>
        </authorList>
    </citation>
    <scope>NUCLEOTIDE SEQUENCE</scope>
    <source>
        <strain evidence="4">6276</strain>
    </source>
</reference>
<evidence type="ECO:0000313" key="5">
    <source>
        <dbReference type="Proteomes" id="UP000823928"/>
    </source>
</evidence>
<feature type="active site" description="Proton acceptor" evidence="1">
    <location>
        <position position="66"/>
    </location>
</feature>
<comment type="similarity">
    <text evidence="3">Belongs to the dTDP-4-dehydrorhamnose 3,5-epimerase family.</text>
</comment>
<gene>
    <name evidence="4" type="primary">rfbC</name>
    <name evidence="4" type="ORF">IAC10_06205</name>
</gene>
<dbReference type="NCBIfam" id="TIGR01221">
    <property type="entry name" value="rmlC"/>
    <property type="match status" value="1"/>
</dbReference>
<dbReference type="GO" id="GO:0008830">
    <property type="term" value="F:dTDP-4-dehydrorhamnose 3,5-epimerase activity"/>
    <property type="evidence" value="ECO:0007669"/>
    <property type="project" value="UniProtKB-UniRule"/>
</dbReference>
<sequence length="201" mass="22661">MGQIKVEKNVGGIEGLCIITPAVHGDNRGYFMETYSRRDMEEAGIDITFVQDNQSMSTKGVLRGLHFQKQYPQTKLVRVIKGAVYDVAVDLRKDSKTYGKWYGVELTEGNKKQFLIPRGFAHGFLVRSETAEFCYKCDDFYHPNDEGGLAWNDPEIAVEWGICGDYHGSACAEGYTLPDGTPLNLSEKDQKWLGLSHTFKF</sequence>
<dbReference type="Pfam" id="PF00908">
    <property type="entry name" value="dTDP_sugar_isom"/>
    <property type="match status" value="1"/>
</dbReference>
<name>A0A9D1EZA0_9BACT</name>
<reference evidence="4" key="1">
    <citation type="submission" date="2020-10" db="EMBL/GenBank/DDBJ databases">
        <authorList>
            <person name="Gilroy R."/>
        </authorList>
    </citation>
    <scope>NUCLEOTIDE SEQUENCE</scope>
    <source>
        <strain evidence="4">6276</strain>
    </source>
</reference>
<accession>A0A9D1EZA0</accession>